<evidence type="ECO:0000259" key="8">
    <source>
        <dbReference type="Pfam" id="PF06808"/>
    </source>
</evidence>
<sequence>MLTISLVTLLALAVLLGSGVWIAYALLGTGFIVLTLFFPLEPGPILASDFWGASYGWDLTALPMFVWMGEILFRSGLANNMFQALSPWLGRIPGRLLHSNIIGSGLFAAVCGSSAATCATVGKMTLPELEKRGYDNDLAIGTLASASTLGLLIPPSIMMIVYGVVTEQSISRLFIAGVGPGLMLLGLFMTYVIGWSLLVGNRRGAVGKRDSDMPLRQKLSGSLQLLPLLALIGGILGSIYGGLASPTEAAASGVVLSMLTARANGHFNATIFKDALFAAVRTSCMIAFIIAGASFLSSAMSFTQLPMDLAEKIGAMGLSPAWLLVVLTLFLLVLGCFLDGISLILLVTSIIMPVIETAGFDLIWFGIYLVIVVEMSQITPPVGFNLFVIQGLTGRDIMSITRATLPFFLLMIVAIVLMSLFPGIATYLPQAMSG</sequence>
<proteinExistence type="inferred from homology"/>
<feature type="transmembrane region" description="Helical" evidence="7">
    <location>
        <begin position="138"/>
        <end position="162"/>
    </location>
</feature>
<evidence type="ECO:0000256" key="2">
    <source>
        <dbReference type="ARBA" id="ARBA00022475"/>
    </source>
</evidence>
<evidence type="ECO:0000256" key="1">
    <source>
        <dbReference type="ARBA" id="ARBA00004429"/>
    </source>
</evidence>
<keyword evidence="5 7" id="KW-1133">Transmembrane helix</keyword>
<name>A0AAU7KGR1_9GAMM</name>
<dbReference type="GO" id="GO:0005886">
    <property type="term" value="C:plasma membrane"/>
    <property type="evidence" value="ECO:0007669"/>
    <property type="project" value="UniProtKB-SubCell"/>
</dbReference>
<keyword evidence="4 7" id="KW-0812">Transmembrane</keyword>
<keyword evidence="6 7" id="KW-0472">Membrane</keyword>
<comment type="caution">
    <text evidence="7">Lacks conserved residue(s) required for the propagation of feature annotation.</text>
</comment>
<evidence type="ECO:0000256" key="6">
    <source>
        <dbReference type="ARBA" id="ARBA00023136"/>
    </source>
</evidence>
<gene>
    <name evidence="9" type="ORF">NFG58_15820</name>
</gene>
<dbReference type="InterPro" id="IPR004681">
    <property type="entry name" value="TRAP_DctM"/>
</dbReference>
<dbReference type="PANTHER" id="PTHR33362">
    <property type="entry name" value="SIALIC ACID TRAP TRANSPORTER PERMEASE PROTEIN SIAT-RELATED"/>
    <property type="match status" value="1"/>
</dbReference>
<evidence type="ECO:0000256" key="5">
    <source>
        <dbReference type="ARBA" id="ARBA00022989"/>
    </source>
</evidence>
<evidence type="ECO:0000313" key="9">
    <source>
        <dbReference type="EMBL" id="XBO70078.1"/>
    </source>
</evidence>
<keyword evidence="7" id="KW-0813">Transport</keyword>
<feature type="transmembrane region" description="Helical" evidence="7">
    <location>
        <begin position="174"/>
        <end position="198"/>
    </location>
</feature>
<reference evidence="9" key="1">
    <citation type="submission" date="2022-06" db="EMBL/GenBank/DDBJ databases">
        <title>A novel DMS-producing enzyme.</title>
        <authorList>
            <person name="Zhang Y."/>
        </authorList>
    </citation>
    <scope>NUCLEOTIDE SEQUENCE</scope>
    <source>
        <strain evidence="9">RT37</strain>
    </source>
</reference>
<comment type="subunit">
    <text evidence="7">The complex comprises the extracytoplasmic solute receptor protein and the two transmembrane proteins.</text>
</comment>
<dbReference type="PANTHER" id="PTHR33362:SF5">
    <property type="entry name" value="C4-DICARBOXYLATE TRAP TRANSPORTER LARGE PERMEASE PROTEIN DCTM"/>
    <property type="match status" value="1"/>
</dbReference>
<comment type="subcellular location">
    <subcellularLocation>
        <location evidence="1 7">Cell inner membrane</location>
        <topology evidence="1 7">Multi-pass membrane protein</topology>
    </subcellularLocation>
</comment>
<feature type="transmembrane region" description="Helical" evidence="7">
    <location>
        <begin position="407"/>
        <end position="428"/>
    </location>
</feature>
<comment type="function">
    <text evidence="7">Part of the tripartite ATP-independent periplasmic (TRAP) transport system.</text>
</comment>
<evidence type="ECO:0000256" key="7">
    <source>
        <dbReference type="RuleBase" id="RU369079"/>
    </source>
</evidence>
<protein>
    <recommendedName>
        <fullName evidence="7">TRAP transporter large permease protein</fullName>
    </recommendedName>
</protein>
<comment type="similarity">
    <text evidence="7">Belongs to the TRAP transporter large permease family.</text>
</comment>
<accession>A0AAU7KGR1</accession>
<feature type="transmembrane region" description="Helical" evidence="7">
    <location>
        <begin position="279"/>
        <end position="302"/>
    </location>
</feature>
<feature type="transmembrane region" description="Helical" evidence="7">
    <location>
        <begin position="101"/>
        <end position="126"/>
    </location>
</feature>
<dbReference type="PIRSF" id="PIRSF006066">
    <property type="entry name" value="HI0050"/>
    <property type="match status" value="1"/>
</dbReference>
<dbReference type="GO" id="GO:0022857">
    <property type="term" value="F:transmembrane transporter activity"/>
    <property type="evidence" value="ECO:0007669"/>
    <property type="project" value="UniProtKB-UniRule"/>
</dbReference>
<dbReference type="Pfam" id="PF06808">
    <property type="entry name" value="DctM"/>
    <property type="match status" value="1"/>
</dbReference>
<feature type="transmembrane region" description="Helical" evidence="7">
    <location>
        <begin position="362"/>
        <end position="387"/>
    </location>
</feature>
<keyword evidence="2" id="KW-1003">Cell membrane</keyword>
<dbReference type="RefSeq" id="WP_348826959.1">
    <property type="nucleotide sequence ID" value="NZ_CP098827.1"/>
</dbReference>
<evidence type="ECO:0000256" key="3">
    <source>
        <dbReference type="ARBA" id="ARBA00022519"/>
    </source>
</evidence>
<feature type="transmembrane region" description="Helical" evidence="7">
    <location>
        <begin position="322"/>
        <end position="355"/>
    </location>
</feature>
<dbReference type="InterPro" id="IPR010656">
    <property type="entry name" value="DctM"/>
</dbReference>
<feature type="transmembrane region" description="Helical" evidence="7">
    <location>
        <begin position="219"/>
        <end position="243"/>
    </location>
</feature>
<dbReference type="EMBL" id="CP098827">
    <property type="protein sequence ID" value="XBO70078.1"/>
    <property type="molecule type" value="Genomic_DNA"/>
</dbReference>
<feature type="domain" description="TRAP C4-dicarboxylate transport system permease DctM subunit" evidence="8">
    <location>
        <begin position="10"/>
        <end position="424"/>
    </location>
</feature>
<dbReference type="AlphaFoldDB" id="A0AAU7KGR1"/>
<keyword evidence="3 7" id="KW-0997">Cell inner membrane</keyword>
<dbReference type="NCBIfam" id="TIGR00786">
    <property type="entry name" value="dctM"/>
    <property type="match status" value="1"/>
</dbReference>
<evidence type="ECO:0000256" key="4">
    <source>
        <dbReference type="ARBA" id="ARBA00022692"/>
    </source>
</evidence>
<organism evidence="9">
    <name type="scientific">Halomonas sp. RT37</name>
    <dbReference type="NCBI Taxonomy" id="2950872"/>
    <lineage>
        <taxon>Bacteria</taxon>
        <taxon>Pseudomonadati</taxon>
        <taxon>Pseudomonadota</taxon>
        <taxon>Gammaproteobacteria</taxon>
        <taxon>Oceanospirillales</taxon>
        <taxon>Halomonadaceae</taxon>
        <taxon>Halomonas</taxon>
    </lineage>
</organism>